<dbReference type="AlphaFoldDB" id="A0A6M3KJU4"/>
<dbReference type="EMBL" id="MT141527">
    <property type="protein sequence ID" value="QJA64842.1"/>
    <property type="molecule type" value="Genomic_DNA"/>
</dbReference>
<evidence type="ECO:0000313" key="2">
    <source>
        <dbReference type="EMBL" id="QJA82112.1"/>
    </source>
</evidence>
<sequence>MKTQLSLHHAIRVKIRDLKLRITSFTYYPAEEGSFFKPPWPAEIEIHEAYAYSESTNEWKQIDEQILYRLMRQDEVYNACFDEIEKRRREILDDEMY</sequence>
<gene>
    <name evidence="2" type="ORF">MM415A00444_0027</name>
    <name evidence="1" type="ORF">MM415B00464_0041</name>
</gene>
<evidence type="ECO:0000313" key="1">
    <source>
        <dbReference type="EMBL" id="QJA64842.1"/>
    </source>
</evidence>
<dbReference type="EMBL" id="MT142479">
    <property type="protein sequence ID" value="QJA82112.1"/>
    <property type="molecule type" value="Genomic_DNA"/>
</dbReference>
<protein>
    <submittedName>
        <fullName evidence="2">Uncharacterized protein</fullName>
    </submittedName>
</protein>
<reference evidence="2" key="1">
    <citation type="submission" date="2020-03" db="EMBL/GenBank/DDBJ databases">
        <title>The deep terrestrial virosphere.</title>
        <authorList>
            <person name="Holmfeldt K."/>
            <person name="Nilsson E."/>
            <person name="Simone D."/>
            <person name="Lopez-Fernandez M."/>
            <person name="Wu X."/>
            <person name="de Brujin I."/>
            <person name="Lundin D."/>
            <person name="Andersson A."/>
            <person name="Bertilsson S."/>
            <person name="Dopson M."/>
        </authorList>
    </citation>
    <scope>NUCLEOTIDE SEQUENCE</scope>
    <source>
        <strain evidence="2">MM415A00444</strain>
        <strain evidence="1">MM415B00464</strain>
    </source>
</reference>
<organism evidence="2">
    <name type="scientific">viral metagenome</name>
    <dbReference type="NCBI Taxonomy" id="1070528"/>
    <lineage>
        <taxon>unclassified sequences</taxon>
        <taxon>metagenomes</taxon>
        <taxon>organismal metagenomes</taxon>
    </lineage>
</organism>
<accession>A0A6M3KJU4</accession>
<proteinExistence type="predicted"/>
<name>A0A6M3KJU4_9ZZZZ</name>